<protein>
    <submittedName>
        <fullName evidence="5">Cell wall protein Ecm33</fullName>
    </submittedName>
</protein>
<dbReference type="AlphaFoldDB" id="A0AAN8EI39"/>
<dbReference type="GO" id="GO:0005886">
    <property type="term" value="C:plasma membrane"/>
    <property type="evidence" value="ECO:0007669"/>
    <property type="project" value="TreeGrafter"/>
</dbReference>
<dbReference type="GO" id="GO:0009277">
    <property type="term" value="C:fungal-type cell wall"/>
    <property type="evidence" value="ECO:0007669"/>
    <property type="project" value="TreeGrafter"/>
</dbReference>
<dbReference type="PANTHER" id="PTHR31018:SF3">
    <property type="entry name" value="RECEPTOR PROTEIN-TYROSINE KINASE"/>
    <property type="match status" value="1"/>
</dbReference>
<dbReference type="GO" id="GO:0009986">
    <property type="term" value="C:cell surface"/>
    <property type="evidence" value="ECO:0007669"/>
    <property type="project" value="TreeGrafter"/>
</dbReference>
<dbReference type="GO" id="GO:0031505">
    <property type="term" value="P:fungal-type cell wall organization"/>
    <property type="evidence" value="ECO:0007669"/>
    <property type="project" value="TreeGrafter"/>
</dbReference>
<proteinExistence type="predicted"/>
<accession>A0AAN8EI39</accession>
<sequence length="393" mass="40849">MAAKFLLPALALVGSAIAQCDGPSITITTSEDASQISSCQTYDGDVIIASEASGQISLDGVGRISGDLTCKNASQLTAISASQLTQIGGVFDLEELQILSSLQMGSLVGVNQINWIALPALQSLNFAQGVSTANTVRISNTGLTDLRGIELQLVKAMDINNNNYLRTINVNALTNVTDSLSFSANGMNLEIEFPNLENAANLTFRNVSSISMPSLSEVPGSMGFYSNQFESFAAPNLTEVGNTIAFVDSPNLSNLTFPSLTTIGGGLLLANNSELSAVAFDKVEMINGDINFYGSFDTVSFDSLTDVKGASSIYTSSTNTTICDLFESAKSNQVIKGKLTCETSSDNTAGNGSTTGSSSGSSRSSSAAVANLNYDPTAPLTGFAALVAAVLFI</sequence>
<evidence type="ECO:0000256" key="2">
    <source>
        <dbReference type="ARBA" id="ARBA00022729"/>
    </source>
</evidence>
<reference evidence="5 6" key="1">
    <citation type="submission" date="2022-12" db="EMBL/GenBank/DDBJ databases">
        <title>Genomic features and morphological characterization of a novel Knufia sp. strain isolated from spacecraft assembly facility.</title>
        <authorList>
            <person name="Teixeira M."/>
            <person name="Chander A.M."/>
            <person name="Stajich J.E."/>
            <person name="Venkateswaran K."/>
        </authorList>
    </citation>
    <scope>NUCLEOTIDE SEQUENCE [LARGE SCALE GENOMIC DNA]</scope>
    <source>
        <strain evidence="5 6">FJI-L2-BK-P2</strain>
    </source>
</reference>
<gene>
    <name evidence="5" type="primary">ecm33</name>
    <name evidence="5" type="ORF">OHC33_002646</name>
</gene>
<keyword evidence="2 4" id="KW-0732">Signal</keyword>
<keyword evidence="6" id="KW-1185">Reference proteome</keyword>
<dbReference type="Proteomes" id="UP001316803">
    <property type="component" value="Unassembled WGS sequence"/>
</dbReference>
<evidence type="ECO:0000313" key="6">
    <source>
        <dbReference type="Proteomes" id="UP001316803"/>
    </source>
</evidence>
<evidence type="ECO:0000256" key="3">
    <source>
        <dbReference type="ARBA" id="ARBA00023180"/>
    </source>
</evidence>
<dbReference type="PANTHER" id="PTHR31018">
    <property type="entry name" value="SPORULATION-SPECIFIC PROTEIN-RELATED"/>
    <property type="match status" value="1"/>
</dbReference>
<dbReference type="EMBL" id="JAKLMC020000005">
    <property type="protein sequence ID" value="KAK5956073.1"/>
    <property type="molecule type" value="Genomic_DNA"/>
</dbReference>
<dbReference type="Pfam" id="PF12454">
    <property type="entry name" value="Ecm33"/>
    <property type="match status" value="1"/>
</dbReference>
<feature type="signal peptide" evidence="4">
    <location>
        <begin position="1"/>
        <end position="18"/>
    </location>
</feature>
<dbReference type="InterPro" id="IPR051648">
    <property type="entry name" value="CWI-Assembly_Regulator"/>
</dbReference>
<evidence type="ECO:0000256" key="4">
    <source>
        <dbReference type="SAM" id="SignalP"/>
    </source>
</evidence>
<evidence type="ECO:0000313" key="5">
    <source>
        <dbReference type="EMBL" id="KAK5956073.1"/>
    </source>
</evidence>
<comment type="subcellular location">
    <subcellularLocation>
        <location evidence="1">Cell envelope</location>
    </subcellularLocation>
</comment>
<organism evidence="5 6">
    <name type="scientific">Knufia fluminis</name>
    <dbReference type="NCBI Taxonomy" id="191047"/>
    <lineage>
        <taxon>Eukaryota</taxon>
        <taxon>Fungi</taxon>
        <taxon>Dikarya</taxon>
        <taxon>Ascomycota</taxon>
        <taxon>Pezizomycotina</taxon>
        <taxon>Eurotiomycetes</taxon>
        <taxon>Chaetothyriomycetidae</taxon>
        <taxon>Chaetothyriales</taxon>
        <taxon>Trichomeriaceae</taxon>
        <taxon>Knufia</taxon>
    </lineage>
</organism>
<keyword evidence="3" id="KW-0325">Glycoprotein</keyword>
<feature type="chain" id="PRO_5042978863" evidence="4">
    <location>
        <begin position="19"/>
        <end position="393"/>
    </location>
</feature>
<evidence type="ECO:0000256" key="1">
    <source>
        <dbReference type="ARBA" id="ARBA00004196"/>
    </source>
</evidence>
<dbReference type="SUPFAM" id="SSF52058">
    <property type="entry name" value="L domain-like"/>
    <property type="match status" value="2"/>
</dbReference>
<comment type="caution">
    <text evidence="5">The sequence shown here is derived from an EMBL/GenBank/DDBJ whole genome shotgun (WGS) entry which is preliminary data.</text>
</comment>
<name>A0AAN8EI39_9EURO</name>